<dbReference type="SMART" id="SM00411">
    <property type="entry name" value="BHL"/>
    <property type="match status" value="1"/>
</dbReference>
<comment type="similarity">
    <text evidence="1 3">Belongs to the bacterial histone-like protein family.</text>
</comment>
<dbReference type="GO" id="GO:0030527">
    <property type="term" value="F:structural constituent of chromatin"/>
    <property type="evidence" value="ECO:0007669"/>
    <property type="project" value="InterPro"/>
</dbReference>
<evidence type="ECO:0000313" key="5">
    <source>
        <dbReference type="Proteomes" id="UP000501253"/>
    </source>
</evidence>
<evidence type="ECO:0000256" key="3">
    <source>
        <dbReference type="RuleBase" id="RU003939"/>
    </source>
</evidence>
<dbReference type="InterPro" id="IPR000119">
    <property type="entry name" value="Hist_DNA-bd"/>
</dbReference>
<evidence type="ECO:0000256" key="2">
    <source>
        <dbReference type="ARBA" id="ARBA00023125"/>
    </source>
</evidence>
<keyword evidence="5" id="KW-1185">Reference proteome</keyword>
<dbReference type="EMBL" id="CP042909">
    <property type="protein sequence ID" value="QJA06692.1"/>
    <property type="molecule type" value="Genomic_DNA"/>
</dbReference>
<dbReference type="Gene3D" id="4.10.520.10">
    <property type="entry name" value="IHF-like DNA-binding proteins"/>
    <property type="match status" value="1"/>
</dbReference>
<dbReference type="KEGG" id="tmai:FVE67_07750"/>
<protein>
    <submittedName>
        <fullName evidence="4">HU family DNA-binding protein</fullName>
    </submittedName>
</protein>
<evidence type="ECO:0000256" key="1">
    <source>
        <dbReference type="ARBA" id="ARBA00010529"/>
    </source>
</evidence>
<dbReference type="GO" id="GO:0003677">
    <property type="term" value="F:DNA binding"/>
    <property type="evidence" value="ECO:0007669"/>
    <property type="project" value="UniProtKB-KW"/>
</dbReference>
<proteinExistence type="inferred from homology"/>
<keyword evidence="2 4" id="KW-0238">DNA-binding</keyword>
<name>A0A6H1WU15_9BACT</name>
<dbReference type="Proteomes" id="UP000501253">
    <property type="component" value="Chromosome"/>
</dbReference>
<sequence length="97" mass="11171">MRFQELEARLYRRLKAARVIKSRAEVRTLLATFLEILSEGLLQKKKVLLTGFGRFEVTQAGPRRAYDFRTGRPLEVPARARIVFRASPRLKKALSGK</sequence>
<dbReference type="SUPFAM" id="SSF47729">
    <property type="entry name" value="IHF-like DNA-binding proteins"/>
    <property type="match status" value="1"/>
</dbReference>
<dbReference type="AlphaFoldDB" id="A0A6H1WU15"/>
<accession>A0A6H1WU15</accession>
<organism evidence="4 5">
    <name type="scientific">Thermosulfurimonas marina</name>
    <dbReference type="NCBI Taxonomy" id="2047767"/>
    <lineage>
        <taxon>Bacteria</taxon>
        <taxon>Pseudomonadati</taxon>
        <taxon>Thermodesulfobacteriota</taxon>
        <taxon>Thermodesulfobacteria</taxon>
        <taxon>Thermodesulfobacteriales</taxon>
        <taxon>Thermodesulfobacteriaceae</taxon>
        <taxon>Thermosulfurimonas</taxon>
    </lineage>
</organism>
<dbReference type="RefSeq" id="WP_168720045.1">
    <property type="nucleotide sequence ID" value="NZ_CP042909.1"/>
</dbReference>
<evidence type="ECO:0000313" key="4">
    <source>
        <dbReference type="EMBL" id="QJA06692.1"/>
    </source>
</evidence>
<dbReference type="Pfam" id="PF00216">
    <property type="entry name" value="Bac_DNA_binding"/>
    <property type="match status" value="1"/>
</dbReference>
<gene>
    <name evidence="4" type="ORF">FVE67_07750</name>
</gene>
<reference evidence="4 5" key="1">
    <citation type="submission" date="2019-08" db="EMBL/GenBank/DDBJ databases">
        <title>Complete genome sequence of Thermosulfurimonas marina SU872T, an anaerobic thermophilic chemolithoautotrophic bacterium isolated from a shallow marine hydrothermal vent.</title>
        <authorList>
            <person name="Allioux M."/>
            <person name="Jebbar M."/>
            <person name="Slobodkina G."/>
            <person name="Slobodkin A."/>
            <person name="Moalic Y."/>
            <person name="Frolova A."/>
            <person name="Shao Z."/>
            <person name="Alain K."/>
        </authorList>
    </citation>
    <scope>NUCLEOTIDE SEQUENCE [LARGE SCALE GENOMIC DNA]</scope>
    <source>
        <strain evidence="4 5">SU872</strain>
    </source>
</reference>
<dbReference type="InterPro" id="IPR010992">
    <property type="entry name" value="IHF-like_DNA-bd_dom_sf"/>
</dbReference>